<feature type="region of interest" description="Disordered" evidence="1">
    <location>
        <begin position="47"/>
        <end position="68"/>
    </location>
</feature>
<gene>
    <name evidence="2" type="ORF">NW762_002826</name>
</gene>
<sequence>MAHVPKPQPLDSEWVFAPGCSDLPSQLEDDQQPFRDDIEAEVTTQVAREHRAEGVNPQAQRSYTRPDVQVHDAICNSVKDNDGVTDDMEDQKSFLDATAEKQEKLRHTKKLSEAEYIHEKIHPAPLRSKVQTSPSRGHNTVRSPRVLKEENDDDEEEAKLLKLIHVLLIKRAQKRASAEPLAPPATTAVRHNARADNEVTIGSKPLTRFTQTFSVPSDSESGPDSDSESDSELDSSTGSGDEASSHGNTQAKRAWALYNAKWKALAKYGIEKGAPMQGQIPWPVSSGLLNDVNEAAVRAFFKSIVTNLKTGSKVGPILLKECNRWEHSSLKATFGRRIFKSVYGPTLKMIREVAQQCAHESYKKGSGSDWIVVVFMCWALCAVISKGVTKEST</sequence>
<evidence type="ECO:0000256" key="1">
    <source>
        <dbReference type="SAM" id="MobiDB-lite"/>
    </source>
</evidence>
<accession>A0A9W8VIY9</accession>
<feature type="region of interest" description="Disordered" evidence="1">
    <location>
        <begin position="105"/>
        <end position="154"/>
    </location>
</feature>
<feature type="region of interest" description="Disordered" evidence="1">
    <location>
        <begin position="174"/>
        <end position="249"/>
    </location>
</feature>
<proteinExistence type="predicted"/>
<protein>
    <submittedName>
        <fullName evidence="2">Uncharacterized protein</fullName>
    </submittedName>
</protein>
<feature type="compositionally biased region" description="Basic and acidic residues" evidence="1">
    <location>
        <begin position="105"/>
        <end position="122"/>
    </location>
</feature>
<dbReference type="EMBL" id="JAOQAZ010000003">
    <property type="protein sequence ID" value="KAJ4268758.1"/>
    <property type="molecule type" value="Genomic_DNA"/>
</dbReference>
<comment type="caution">
    <text evidence="2">The sequence shown here is derived from an EMBL/GenBank/DDBJ whole genome shotgun (WGS) entry which is preliminary data.</text>
</comment>
<feature type="compositionally biased region" description="Polar residues" evidence="1">
    <location>
        <begin position="129"/>
        <end position="142"/>
    </location>
</feature>
<dbReference type="OrthoDB" id="5106207at2759"/>
<dbReference type="AlphaFoldDB" id="A0A9W8VIY9"/>
<name>A0A9W8VIY9_9HYPO</name>
<evidence type="ECO:0000313" key="2">
    <source>
        <dbReference type="EMBL" id="KAJ4268758.1"/>
    </source>
</evidence>
<evidence type="ECO:0000313" key="3">
    <source>
        <dbReference type="Proteomes" id="UP001152049"/>
    </source>
</evidence>
<organism evidence="2 3">
    <name type="scientific">Fusarium torreyae</name>
    <dbReference type="NCBI Taxonomy" id="1237075"/>
    <lineage>
        <taxon>Eukaryota</taxon>
        <taxon>Fungi</taxon>
        <taxon>Dikarya</taxon>
        <taxon>Ascomycota</taxon>
        <taxon>Pezizomycotina</taxon>
        <taxon>Sordariomycetes</taxon>
        <taxon>Hypocreomycetidae</taxon>
        <taxon>Hypocreales</taxon>
        <taxon>Nectriaceae</taxon>
        <taxon>Fusarium</taxon>
    </lineage>
</organism>
<feature type="compositionally biased region" description="Acidic residues" evidence="1">
    <location>
        <begin position="221"/>
        <end position="233"/>
    </location>
</feature>
<keyword evidence="3" id="KW-1185">Reference proteome</keyword>
<feature type="region of interest" description="Disordered" evidence="1">
    <location>
        <begin position="1"/>
        <end position="21"/>
    </location>
</feature>
<dbReference type="Proteomes" id="UP001152049">
    <property type="component" value="Unassembled WGS sequence"/>
</dbReference>
<reference evidence="2" key="1">
    <citation type="submission" date="2022-09" db="EMBL/GenBank/DDBJ databases">
        <title>Fusarium specimens isolated from Avocado Roots.</title>
        <authorList>
            <person name="Stajich J."/>
            <person name="Roper C."/>
            <person name="Heimlech-Rivalta G."/>
        </authorList>
    </citation>
    <scope>NUCLEOTIDE SEQUENCE</scope>
    <source>
        <strain evidence="2">CF00136</strain>
    </source>
</reference>